<accession>A0A4C1WVY2</accession>
<dbReference type="OrthoDB" id="411823at2759"/>
<dbReference type="GO" id="GO:0003676">
    <property type="term" value="F:nucleic acid binding"/>
    <property type="evidence" value="ECO:0007669"/>
    <property type="project" value="InterPro"/>
</dbReference>
<gene>
    <name evidence="2" type="ORF">EVAR_43249_1</name>
</gene>
<evidence type="ECO:0000259" key="1">
    <source>
        <dbReference type="PROSITE" id="PS50879"/>
    </source>
</evidence>
<evidence type="ECO:0000313" key="3">
    <source>
        <dbReference type="Proteomes" id="UP000299102"/>
    </source>
</evidence>
<dbReference type="InterPro" id="IPR012337">
    <property type="entry name" value="RNaseH-like_sf"/>
</dbReference>
<proteinExistence type="predicted"/>
<dbReference type="PROSITE" id="PS50879">
    <property type="entry name" value="RNASE_H_1"/>
    <property type="match status" value="1"/>
</dbReference>
<keyword evidence="3" id="KW-1185">Reference proteome</keyword>
<dbReference type="InterPro" id="IPR036397">
    <property type="entry name" value="RNaseH_sf"/>
</dbReference>
<protein>
    <recommendedName>
        <fullName evidence="1">RNase H type-1 domain-containing protein</fullName>
    </recommendedName>
</protein>
<dbReference type="GO" id="GO:0004523">
    <property type="term" value="F:RNA-DNA hybrid ribonuclease activity"/>
    <property type="evidence" value="ECO:0007669"/>
    <property type="project" value="InterPro"/>
</dbReference>
<reference evidence="2 3" key="1">
    <citation type="journal article" date="2019" name="Commun. Biol.">
        <title>The bagworm genome reveals a unique fibroin gene that provides high tensile strength.</title>
        <authorList>
            <person name="Kono N."/>
            <person name="Nakamura H."/>
            <person name="Ohtoshi R."/>
            <person name="Tomita M."/>
            <person name="Numata K."/>
            <person name="Arakawa K."/>
        </authorList>
    </citation>
    <scope>NUCLEOTIDE SEQUENCE [LARGE SCALE GENOMIC DNA]</scope>
</reference>
<dbReference type="Proteomes" id="UP000299102">
    <property type="component" value="Unassembled WGS sequence"/>
</dbReference>
<dbReference type="InterPro" id="IPR002156">
    <property type="entry name" value="RNaseH_domain"/>
</dbReference>
<feature type="domain" description="RNase H type-1" evidence="1">
    <location>
        <begin position="1"/>
        <end position="71"/>
    </location>
</feature>
<organism evidence="2 3">
    <name type="scientific">Eumeta variegata</name>
    <name type="common">Bagworm moth</name>
    <name type="synonym">Eumeta japonica</name>
    <dbReference type="NCBI Taxonomy" id="151549"/>
    <lineage>
        <taxon>Eukaryota</taxon>
        <taxon>Metazoa</taxon>
        <taxon>Ecdysozoa</taxon>
        <taxon>Arthropoda</taxon>
        <taxon>Hexapoda</taxon>
        <taxon>Insecta</taxon>
        <taxon>Pterygota</taxon>
        <taxon>Neoptera</taxon>
        <taxon>Endopterygota</taxon>
        <taxon>Lepidoptera</taxon>
        <taxon>Glossata</taxon>
        <taxon>Ditrysia</taxon>
        <taxon>Tineoidea</taxon>
        <taxon>Psychidae</taxon>
        <taxon>Oiketicinae</taxon>
        <taxon>Eumeta</taxon>
    </lineage>
</organism>
<sequence length="90" mass="10314">MDQLVNIFSVSKPSLQMLTDLITYNLLAHVVKRDILDIVAEGRRVRLFWVRAHATTTGNERADELARNAALKKKTATNYDRFAVVRRKSD</sequence>
<dbReference type="EMBL" id="BGZK01000641">
    <property type="protein sequence ID" value="GBP54224.1"/>
    <property type="molecule type" value="Genomic_DNA"/>
</dbReference>
<dbReference type="SUPFAM" id="SSF53098">
    <property type="entry name" value="Ribonuclease H-like"/>
    <property type="match status" value="1"/>
</dbReference>
<evidence type="ECO:0000313" key="2">
    <source>
        <dbReference type="EMBL" id="GBP54224.1"/>
    </source>
</evidence>
<dbReference type="Pfam" id="PF00075">
    <property type="entry name" value="RNase_H"/>
    <property type="match status" value="1"/>
</dbReference>
<comment type="caution">
    <text evidence="2">The sequence shown here is derived from an EMBL/GenBank/DDBJ whole genome shotgun (WGS) entry which is preliminary data.</text>
</comment>
<dbReference type="AlphaFoldDB" id="A0A4C1WVY2"/>
<dbReference type="Gene3D" id="3.30.420.10">
    <property type="entry name" value="Ribonuclease H-like superfamily/Ribonuclease H"/>
    <property type="match status" value="1"/>
</dbReference>
<name>A0A4C1WVY2_EUMVA</name>